<dbReference type="EMBL" id="AP024145">
    <property type="protein sequence ID" value="BCM83848.1"/>
    <property type="molecule type" value="Genomic_DNA"/>
</dbReference>
<reference evidence="2" key="1">
    <citation type="submission" date="2020-11" db="EMBL/GenBank/DDBJ databases">
        <title>Complete genome sequence of a novel pathogenic Methylobacterium strain isolated from rice in Vietnam.</title>
        <authorList>
            <person name="Lai K."/>
            <person name="Okazaki S."/>
            <person name="Higashi K."/>
            <person name="Mori H."/>
            <person name="Toyoda A."/>
            <person name="Kurokawa K."/>
        </authorList>
    </citation>
    <scope>NUCLEOTIDE SEQUENCE</scope>
    <source>
        <strain evidence="2">VL1</strain>
    </source>
</reference>
<sequence length="124" mass="13280">MRPADLGSVGGDAGLPGELRGLRLAAEIDALAVRQRDPHHLERVGQRPGLLGGRGRERGDGEEGRGRGAGLRVGLQARLDRPRIAVDLSGLDEAPAKRCGRARAVGAGTQQESLRRRRRRRQGA</sequence>
<evidence type="ECO:0000313" key="2">
    <source>
        <dbReference type="EMBL" id="BCM83848.1"/>
    </source>
</evidence>
<feature type="compositionally biased region" description="Basic and acidic residues" evidence="1">
    <location>
        <begin position="54"/>
        <end position="66"/>
    </location>
</feature>
<gene>
    <name evidence="2" type="ORF">mvi_23090</name>
</gene>
<organism evidence="2 3">
    <name type="scientific">Methylobacterium indicum</name>
    <dbReference type="NCBI Taxonomy" id="1775910"/>
    <lineage>
        <taxon>Bacteria</taxon>
        <taxon>Pseudomonadati</taxon>
        <taxon>Pseudomonadota</taxon>
        <taxon>Alphaproteobacteria</taxon>
        <taxon>Hyphomicrobiales</taxon>
        <taxon>Methylobacteriaceae</taxon>
        <taxon>Methylobacterium</taxon>
    </lineage>
</organism>
<feature type="region of interest" description="Disordered" evidence="1">
    <location>
        <begin position="98"/>
        <end position="124"/>
    </location>
</feature>
<dbReference type="Proteomes" id="UP000663508">
    <property type="component" value="Chromosome"/>
</dbReference>
<proteinExistence type="predicted"/>
<dbReference type="KEGG" id="mind:mvi_23090"/>
<accession>A0A8H8WT81</accession>
<protein>
    <submittedName>
        <fullName evidence="2">Uncharacterized protein</fullName>
    </submittedName>
</protein>
<name>A0A8H8WT81_9HYPH</name>
<feature type="region of interest" description="Disordered" evidence="1">
    <location>
        <begin position="39"/>
        <end position="70"/>
    </location>
</feature>
<evidence type="ECO:0000256" key="1">
    <source>
        <dbReference type="SAM" id="MobiDB-lite"/>
    </source>
</evidence>
<dbReference type="AlphaFoldDB" id="A0A8H8WT81"/>
<evidence type="ECO:0000313" key="3">
    <source>
        <dbReference type="Proteomes" id="UP000663508"/>
    </source>
</evidence>
<feature type="compositionally biased region" description="Basic residues" evidence="1">
    <location>
        <begin position="115"/>
        <end position="124"/>
    </location>
</feature>